<dbReference type="EMBL" id="JASJUT010000021">
    <property type="protein sequence ID" value="MDK2598668.1"/>
    <property type="molecule type" value="Genomic_DNA"/>
</dbReference>
<evidence type="ECO:0000313" key="2">
    <source>
        <dbReference type="Proteomes" id="UP001231915"/>
    </source>
</evidence>
<name>A0ABT7EUJ3_9GAMM</name>
<protein>
    <submittedName>
        <fullName evidence="1">Uncharacterized protein</fullName>
    </submittedName>
</protein>
<keyword evidence="2" id="KW-1185">Reference proteome</keyword>
<evidence type="ECO:0000313" key="1">
    <source>
        <dbReference type="EMBL" id="MDK2598668.1"/>
    </source>
</evidence>
<proteinExistence type="predicted"/>
<dbReference type="RefSeq" id="WP_284138927.1">
    <property type="nucleotide sequence ID" value="NZ_JASJUT010000021.1"/>
</dbReference>
<dbReference type="Proteomes" id="UP001231915">
    <property type="component" value="Unassembled WGS sequence"/>
</dbReference>
<organism evidence="1 2">
    <name type="scientific">Pseudoalteromonas obscura</name>
    <dbReference type="NCBI Taxonomy" id="3048491"/>
    <lineage>
        <taxon>Bacteria</taxon>
        <taxon>Pseudomonadati</taxon>
        <taxon>Pseudomonadota</taxon>
        <taxon>Gammaproteobacteria</taxon>
        <taxon>Alteromonadales</taxon>
        <taxon>Pseudoalteromonadaceae</taxon>
        <taxon>Pseudoalteromonas</taxon>
    </lineage>
</organism>
<sequence length="571" mass="63579">MTVKLRFLSRYSSEGAHSPIKLRFGSDVELKHIINYFEPAWDGRGEIERDLETPSGAARCVELQFNDVFTRSHEIESIWGVSLLGAVGVWGSCRVQYSIAQKSEQNYNILGSETDLLEIYSECPFSVSVTKIKIFSALFAKSKIVRSTFKSYWSFANNISEYTKFSYGPEKPIYVCRFKSHLKPGYVKLRMRDKRTLSTDVLKMRFTASEKVCHWTLGGGPIRSDDDIPTLDRKIPVEPQLQSSYIMTPSIKCVRLNDGQSIAITSFSYSFSRGQFAASGNIRFMSRIDMERALGETLKLTINGYEFVMLCEQSSTSRKFANSSFSASLRSRFAELSEPYARETNYTNKEAKTLEGLMSEVLSNSGWTVQSKLIDFPVPASAYSYQGLTPAAALLQITKSVGAILTFDDVTKKVDVMPEWPVAPWDTTNATCDVIINDSLIIEHSTRQTINPEHNAIFVRGEQIGVACKIKRTGTTGSSFAPDIVDSLMTHNQAARQRGTCELARSGAKQINRIKTKLLPTLPPFKPGMLVGIRYTDSLYKATCESVAISASVNAQGAITVSQDIEVLSNV</sequence>
<reference evidence="1 2" key="1">
    <citation type="submission" date="2023-05" db="EMBL/GenBank/DDBJ databases">
        <title>Pseudoalteromonas ardens sp. nov., Pseudoalteromonas obscura sp. nov., and Pseudoalteromonas umbrosa sp. nov., isolated from the coral Montipora capitata.</title>
        <authorList>
            <person name="Thomas E.M."/>
            <person name="Smith E.M."/>
            <person name="Papke E."/>
            <person name="Shlafstein M.D."/>
            <person name="Oline D.K."/>
            <person name="Videau P."/>
            <person name="Saw J.H."/>
            <person name="Strangman W.K."/>
            <person name="Ushijima B."/>
        </authorList>
    </citation>
    <scope>NUCLEOTIDE SEQUENCE [LARGE SCALE GENOMIC DNA]</scope>
    <source>
        <strain evidence="1 2">P94</strain>
    </source>
</reference>
<accession>A0ABT7EUJ3</accession>
<gene>
    <name evidence="1" type="ORF">QNM18_26800</name>
</gene>
<comment type="caution">
    <text evidence="1">The sequence shown here is derived from an EMBL/GenBank/DDBJ whole genome shotgun (WGS) entry which is preliminary data.</text>
</comment>